<dbReference type="GO" id="GO:0016779">
    <property type="term" value="F:nucleotidyltransferase activity"/>
    <property type="evidence" value="ECO:0007669"/>
    <property type="project" value="UniProtKB-ARBA"/>
</dbReference>
<evidence type="ECO:0000313" key="2">
    <source>
        <dbReference type="EMBL" id="SVD33348.1"/>
    </source>
</evidence>
<dbReference type="Pfam" id="PF12804">
    <property type="entry name" value="NTP_transf_3"/>
    <property type="match status" value="1"/>
</dbReference>
<protein>
    <recommendedName>
        <fullName evidence="1">MobA-like NTP transferase domain-containing protein</fullName>
    </recommendedName>
</protein>
<dbReference type="InterPro" id="IPR025877">
    <property type="entry name" value="MobA-like_NTP_Trfase"/>
</dbReference>
<gene>
    <name evidence="2" type="ORF">METZ01_LOCUS386202</name>
</gene>
<sequence length="149" mass="17588">KKYNFKNTKIYTVKDCIEGQLGPLVGILTAMKWVNENKKNYKWIASFPCDTPFFDNKLISKLKLKTKETSKKLIFLNSDKKRHNIFGLWSMDLIETLEKDIKNSFRKVEIWADKVGYESININTEKFDKFLNINTKEDLEKAKENIDKI</sequence>
<dbReference type="SUPFAM" id="SSF53448">
    <property type="entry name" value="Nucleotide-diphospho-sugar transferases"/>
    <property type="match status" value="1"/>
</dbReference>
<proteinExistence type="predicted"/>
<dbReference type="AlphaFoldDB" id="A0A382UI30"/>
<evidence type="ECO:0000259" key="1">
    <source>
        <dbReference type="Pfam" id="PF12804"/>
    </source>
</evidence>
<dbReference type="EMBL" id="UINC01144067">
    <property type="protein sequence ID" value="SVD33348.1"/>
    <property type="molecule type" value="Genomic_DNA"/>
</dbReference>
<reference evidence="2" key="1">
    <citation type="submission" date="2018-05" db="EMBL/GenBank/DDBJ databases">
        <authorList>
            <person name="Lanie J.A."/>
            <person name="Ng W.-L."/>
            <person name="Kazmierczak K.M."/>
            <person name="Andrzejewski T.M."/>
            <person name="Davidsen T.M."/>
            <person name="Wayne K.J."/>
            <person name="Tettelin H."/>
            <person name="Glass J.I."/>
            <person name="Rusch D."/>
            <person name="Podicherti R."/>
            <person name="Tsui H.-C.T."/>
            <person name="Winkler M.E."/>
        </authorList>
    </citation>
    <scope>NUCLEOTIDE SEQUENCE</scope>
</reference>
<dbReference type="Gene3D" id="3.90.550.10">
    <property type="entry name" value="Spore Coat Polysaccharide Biosynthesis Protein SpsA, Chain A"/>
    <property type="match status" value="1"/>
</dbReference>
<organism evidence="2">
    <name type="scientific">marine metagenome</name>
    <dbReference type="NCBI Taxonomy" id="408172"/>
    <lineage>
        <taxon>unclassified sequences</taxon>
        <taxon>metagenomes</taxon>
        <taxon>ecological metagenomes</taxon>
    </lineage>
</organism>
<dbReference type="InterPro" id="IPR029044">
    <property type="entry name" value="Nucleotide-diphossugar_trans"/>
</dbReference>
<feature type="non-terminal residue" evidence="2">
    <location>
        <position position="1"/>
    </location>
</feature>
<accession>A0A382UI30</accession>
<feature type="domain" description="MobA-like NTP transferase" evidence="1">
    <location>
        <begin position="9"/>
        <end position="99"/>
    </location>
</feature>
<name>A0A382UI30_9ZZZZ</name>